<proteinExistence type="predicted"/>
<evidence type="ECO:0000256" key="1">
    <source>
        <dbReference type="SAM" id="Phobius"/>
    </source>
</evidence>
<protein>
    <submittedName>
        <fullName evidence="2">Septum formation initiator</fullName>
    </submittedName>
</protein>
<sequence>MKFFDRLKKNPFYKILTNIFVLFFIPFIIWMLFFDDNSYLVHREFNKEIEDLESTITFYEEKLFLDKEMIKNLQDSLQLERFAREKYLMKKENEDIYIIEFDTIKNNEQFSI</sequence>
<dbReference type="Proteomes" id="UP000239522">
    <property type="component" value="Unassembled WGS sequence"/>
</dbReference>
<gene>
    <name evidence="2" type="ORF">BST83_12005</name>
</gene>
<comment type="caution">
    <text evidence="2">The sequence shown here is derived from an EMBL/GenBank/DDBJ whole genome shotgun (WGS) entry which is preliminary data.</text>
</comment>
<evidence type="ECO:0000313" key="2">
    <source>
        <dbReference type="EMBL" id="PQB07794.1"/>
    </source>
</evidence>
<dbReference type="AlphaFoldDB" id="A0A2S7KYP1"/>
<feature type="transmembrane region" description="Helical" evidence="1">
    <location>
        <begin position="12"/>
        <end position="33"/>
    </location>
</feature>
<reference evidence="2 3" key="1">
    <citation type="submission" date="2016-11" db="EMBL/GenBank/DDBJ databases">
        <title>Trade-off between light-utilization and light-protection in marine flavobacteria.</title>
        <authorList>
            <person name="Kumagai Y."/>
        </authorList>
    </citation>
    <scope>NUCLEOTIDE SEQUENCE [LARGE SCALE GENOMIC DNA]</scope>
    <source>
        <strain evidence="2 3">ATCC 700397</strain>
    </source>
</reference>
<keyword evidence="1" id="KW-0812">Transmembrane</keyword>
<dbReference type="EMBL" id="MQUA01000013">
    <property type="protein sequence ID" value="PQB07794.1"/>
    <property type="molecule type" value="Genomic_DNA"/>
</dbReference>
<keyword evidence="3" id="KW-1185">Reference proteome</keyword>
<dbReference type="RefSeq" id="WP_104809999.1">
    <property type="nucleotide sequence ID" value="NZ_MQUA01000013.1"/>
</dbReference>
<accession>A0A2S7KYP1</accession>
<keyword evidence="1" id="KW-0472">Membrane</keyword>
<evidence type="ECO:0000313" key="3">
    <source>
        <dbReference type="Proteomes" id="UP000239522"/>
    </source>
</evidence>
<keyword evidence="1" id="KW-1133">Transmembrane helix</keyword>
<name>A0A2S7KYP1_9FLAO</name>
<organism evidence="2 3">
    <name type="scientific">Polaribacter filamentus</name>
    <dbReference type="NCBI Taxonomy" id="53483"/>
    <lineage>
        <taxon>Bacteria</taxon>
        <taxon>Pseudomonadati</taxon>
        <taxon>Bacteroidota</taxon>
        <taxon>Flavobacteriia</taxon>
        <taxon>Flavobacteriales</taxon>
        <taxon>Flavobacteriaceae</taxon>
    </lineage>
</organism>
<dbReference type="OrthoDB" id="1467719at2"/>